<dbReference type="PANTHER" id="PTHR42680:SF2">
    <property type="entry name" value="DCTP DEAMINASE"/>
    <property type="match status" value="1"/>
</dbReference>
<keyword evidence="1" id="KW-0378">Hydrolase</keyword>
<dbReference type="InterPro" id="IPR036157">
    <property type="entry name" value="dUTPase-like_sf"/>
</dbReference>
<dbReference type="PANTHER" id="PTHR42680">
    <property type="entry name" value="DCTP DEAMINASE"/>
    <property type="match status" value="1"/>
</dbReference>
<keyword evidence="2" id="KW-0546">Nucleotide metabolism</keyword>
<proteinExistence type="predicted"/>
<dbReference type="Gene3D" id="2.70.40.10">
    <property type="match status" value="1"/>
</dbReference>
<protein>
    <submittedName>
        <fullName evidence="3">Uncharacterized protein</fullName>
    </submittedName>
</protein>
<evidence type="ECO:0000313" key="3">
    <source>
        <dbReference type="EMBL" id="NDV36244.1"/>
    </source>
</evidence>
<dbReference type="InterPro" id="IPR011962">
    <property type="entry name" value="dCTP_deaminase"/>
</dbReference>
<sequence length="223" mass="25572">MLSDKAILRYMQQNKIIIHPFVLQNLSSTSYDVTLGPYYYRETDPEPGRGIFNPYSKSDVERIWGEPQEAEQLRSYSQRTGITLDNVSLDDRIIWVKPQETILAATMEFIGGRETVTTMMKARSSLGRNFIEVCKCAGWGDVGYVNRWTMEITNNSRYYSIPLIVGRRIAQIIFFDTEGIIGGSYETSGKYQTSSDLGQLISKWSPSDMLPKMYKDRECLPKK</sequence>
<dbReference type="SUPFAM" id="SSF51283">
    <property type="entry name" value="dUTPase-like"/>
    <property type="match status" value="1"/>
</dbReference>
<reference evidence="3" key="1">
    <citation type="journal article" date="2020" name="J. Eukaryot. Microbiol.">
        <title>De novo Sequencing, Assembly and Annotation of the Transcriptome for the Free-Living Testate Amoeba Arcella intermedia.</title>
        <authorList>
            <person name="Ribeiro G.M."/>
            <person name="Porfirio-Sousa A.L."/>
            <person name="Maurer-Alcala X.X."/>
            <person name="Katz L.A."/>
            <person name="Lahr D.J.G."/>
        </authorList>
    </citation>
    <scope>NUCLEOTIDE SEQUENCE</scope>
</reference>
<dbReference type="Pfam" id="PF22769">
    <property type="entry name" value="DCD"/>
    <property type="match status" value="1"/>
</dbReference>
<organism evidence="3">
    <name type="scientific">Arcella intermedia</name>
    <dbReference type="NCBI Taxonomy" id="1963864"/>
    <lineage>
        <taxon>Eukaryota</taxon>
        <taxon>Amoebozoa</taxon>
        <taxon>Tubulinea</taxon>
        <taxon>Elardia</taxon>
        <taxon>Arcellinida</taxon>
        <taxon>Sphaerothecina</taxon>
        <taxon>Arcellidae</taxon>
        <taxon>Arcella</taxon>
    </lineage>
</organism>
<accession>A0A6B2LGZ9</accession>
<dbReference type="InterPro" id="IPR033704">
    <property type="entry name" value="dUTPase_trimeric"/>
</dbReference>
<dbReference type="GO" id="GO:0008829">
    <property type="term" value="F:dCTP deaminase activity"/>
    <property type="evidence" value="ECO:0007669"/>
    <property type="project" value="InterPro"/>
</dbReference>
<name>A0A6B2LGZ9_9EUKA</name>
<evidence type="ECO:0000256" key="1">
    <source>
        <dbReference type="ARBA" id="ARBA00022801"/>
    </source>
</evidence>
<dbReference type="CDD" id="cd07557">
    <property type="entry name" value="trimeric_dUTPase"/>
    <property type="match status" value="1"/>
</dbReference>
<evidence type="ECO:0000256" key="2">
    <source>
        <dbReference type="ARBA" id="ARBA00023080"/>
    </source>
</evidence>
<dbReference type="EMBL" id="GIBP01007275">
    <property type="protein sequence ID" value="NDV36244.1"/>
    <property type="molecule type" value="Transcribed_RNA"/>
</dbReference>
<dbReference type="GO" id="GO:0006229">
    <property type="term" value="P:dUTP biosynthetic process"/>
    <property type="evidence" value="ECO:0007669"/>
    <property type="project" value="InterPro"/>
</dbReference>
<dbReference type="AlphaFoldDB" id="A0A6B2LGZ9"/>